<dbReference type="PANTHER" id="PTHR43289:SF34">
    <property type="entry name" value="SERINE_THREONINE-PROTEIN KINASE YBDM-RELATED"/>
    <property type="match status" value="1"/>
</dbReference>
<dbReference type="EC" id="2.7.11.1" evidence="1"/>
<evidence type="ECO:0000256" key="7">
    <source>
        <dbReference type="ARBA" id="ARBA00047899"/>
    </source>
</evidence>
<feature type="domain" description="Protein kinase" evidence="11">
    <location>
        <begin position="35"/>
        <end position="301"/>
    </location>
</feature>
<feature type="transmembrane region" description="Helical" evidence="10">
    <location>
        <begin position="386"/>
        <end position="408"/>
    </location>
</feature>
<protein>
    <recommendedName>
        <fullName evidence="1">non-specific serine/threonine protein kinase</fullName>
        <ecNumber evidence="1">2.7.11.1</ecNumber>
    </recommendedName>
</protein>
<dbReference type="NCBIfam" id="NF033483">
    <property type="entry name" value="PknB_PASTA_kin"/>
    <property type="match status" value="1"/>
</dbReference>
<evidence type="ECO:0000256" key="1">
    <source>
        <dbReference type="ARBA" id="ARBA00012513"/>
    </source>
</evidence>
<evidence type="ECO:0000256" key="3">
    <source>
        <dbReference type="ARBA" id="ARBA00022679"/>
    </source>
</evidence>
<sequence>MRADRDTRSGGSTRPDARRRLPADPMIGRVLDARYEITDRIARGGMASVYEAHDLRLDRTVAVKVMHPGMGDDEAFASRFVREARAAAKLSHPNVVAVYDQGEDDGAVFLAMELVRGHTLRDTIAREAPMRPARALSLLEPVLAALAAAHRAGLVHRDIKPENVLISEETDGPTRVKVADFGLARAVTAETQHTSTGVLIGTVSYIAPELVIEGRADARADVYSVGVLLFELLTGRKPHAGETPIQVAYKHVHDDVPPPSHEVPGIPPYVDALVARATARATARDRDLRPADAGVLLHQVRRVANALAAGLADDPELTADLALPVHPAEEETEAYDVADWVRETDHEPTTAMRTAPPTRAAAPPVTPGGPAGPPVPRRPRRRRTGLVLRLVLALVLVAALAVGGWWLFEGRYTRTPALVGLTKAAATTRLHHAGLEAKVATAYSDTVPKGQVISSDPDREGKVLDGGTVTITVSRGVEEYAVPKLAGRSLDDAEQALATIKLEVGGPRKRWSETVPEGSVIRTTPKAGTVLRPGHTVTLYVSKGRQPITIGDWEHRDAAKAKATLEKRGLKVDLDYDYDDDVAKGDVVSQSPGAGTTLHRRDTVSLIVSKGPHLVVVPDVRGSGQGSATDELEKAGFKVEVDHYTPYFGLGFVMGQDHAGDKLPFGSTIHIYVS</sequence>
<name>A0ABV3SZL7_9ACTN</name>
<keyword evidence="3" id="KW-0808">Transferase</keyword>
<dbReference type="Gene3D" id="3.30.10.20">
    <property type="match status" value="4"/>
</dbReference>
<keyword evidence="2" id="KW-0723">Serine/threonine-protein kinase</keyword>
<organism evidence="13 14">
    <name type="scientific">Nocardioides eburneus</name>
    <dbReference type="NCBI Taxonomy" id="3231482"/>
    <lineage>
        <taxon>Bacteria</taxon>
        <taxon>Bacillati</taxon>
        <taxon>Actinomycetota</taxon>
        <taxon>Actinomycetes</taxon>
        <taxon>Propionibacteriales</taxon>
        <taxon>Nocardioidaceae</taxon>
        <taxon>Nocardioides</taxon>
    </lineage>
</organism>
<dbReference type="InterPro" id="IPR011009">
    <property type="entry name" value="Kinase-like_dom_sf"/>
</dbReference>
<dbReference type="Gene3D" id="1.10.510.10">
    <property type="entry name" value="Transferase(Phosphotransferase) domain 1"/>
    <property type="match status" value="1"/>
</dbReference>
<dbReference type="EMBL" id="JBFPJR010000010">
    <property type="protein sequence ID" value="MEX0427458.1"/>
    <property type="molecule type" value="Genomic_DNA"/>
</dbReference>
<dbReference type="PROSITE" id="PS00108">
    <property type="entry name" value="PROTEIN_KINASE_ST"/>
    <property type="match status" value="1"/>
</dbReference>
<dbReference type="SUPFAM" id="SSF56112">
    <property type="entry name" value="Protein kinase-like (PK-like)"/>
    <property type="match status" value="1"/>
</dbReference>
<feature type="compositionally biased region" description="Pro residues" evidence="9">
    <location>
        <begin position="364"/>
        <end position="376"/>
    </location>
</feature>
<dbReference type="Gene3D" id="3.30.200.20">
    <property type="entry name" value="Phosphorylase Kinase, domain 1"/>
    <property type="match status" value="1"/>
</dbReference>
<dbReference type="RefSeq" id="WP_367992860.1">
    <property type="nucleotide sequence ID" value="NZ_JBFPJR010000010.1"/>
</dbReference>
<dbReference type="PANTHER" id="PTHR43289">
    <property type="entry name" value="MITOGEN-ACTIVATED PROTEIN KINASE KINASE KINASE 20-RELATED"/>
    <property type="match status" value="1"/>
</dbReference>
<keyword evidence="4" id="KW-0547">Nucleotide-binding</keyword>
<dbReference type="Pfam" id="PF03793">
    <property type="entry name" value="PASTA"/>
    <property type="match status" value="4"/>
</dbReference>
<evidence type="ECO:0000256" key="8">
    <source>
        <dbReference type="ARBA" id="ARBA00048679"/>
    </source>
</evidence>
<keyword evidence="5 13" id="KW-0418">Kinase</keyword>
<proteinExistence type="predicted"/>
<evidence type="ECO:0000313" key="13">
    <source>
        <dbReference type="EMBL" id="MEX0427458.1"/>
    </source>
</evidence>
<evidence type="ECO:0000313" key="14">
    <source>
        <dbReference type="Proteomes" id="UP001556631"/>
    </source>
</evidence>
<evidence type="ECO:0000256" key="9">
    <source>
        <dbReference type="SAM" id="MobiDB-lite"/>
    </source>
</evidence>
<evidence type="ECO:0000256" key="4">
    <source>
        <dbReference type="ARBA" id="ARBA00022741"/>
    </source>
</evidence>
<evidence type="ECO:0000256" key="5">
    <source>
        <dbReference type="ARBA" id="ARBA00022777"/>
    </source>
</evidence>
<reference evidence="13 14" key="1">
    <citation type="submission" date="2024-07" db="EMBL/GenBank/DDBJ databases">
        <authorList>
            <person name="Lee S."/>
            <person name="Kang M."/>
        </authorList>
    </citation>
    <scope>NUCLEOTIDE SEQUENCE [LARGE SCALE GENOMIC DNA]</scope>
    <source>
        <strain evidence="13 14">DS6</strain>
    </source>
</reference>
<keyword evidence="6" id="KW-0067">ATP-binding</keyword>
<dbReference type="CDD" id="cd14014">
    <property type="entry name" value="STKc_PknB_like"/>
    <property type="match status" value="1"/>
</dbReference>
<dbReference type="InterPro" id="IPR000719">
    <property type="entry name" value="Prot_kinase_dom"/>
</dbReference>
<dbReference type="Proteomes" id="UP001556631">
    <property type="component" value="Unassembled WGS sequence"/>
</dbReference>
<evidence type="ECO:0000256" key="10">
    <source>
        <dbReference type="SAM" id="Phobius"/>
    </source>
</evidence>
<dbReference type="InterPro" id="IPR005543">
    <property type="entry name" value="PASTA_dom"/>
</dbReference>
<dbReference type="Pfam" id="PF00069">
    <property type="entry name" value="Pkinase"/>
    <property type="match status" value="1"/>
</dbReference>
<gene>
    <name evidence="13" type="primary">pknB</name>
    <name evidence="13" type="ORF">AB3X52_07505</name>
</gene>
<accession>A0ABV3SZL7</accession>
<dbReference type="PROSITE" id="PS50011">
    <property type="entry name" value="PROTEIN_KINASE_DOM"/>
    <property type="match status" value="1"/>
</dbReference>
<feature type="region of interest" description="Disordered" evidence="9">
    <location>
        <begin position="347"/>
        <end position="380"/>
    </location>
</feature>
<feature type="domain" description="PASTA" evidence="12">
    <location>
        <begin position="544"/>
        <end position="610"/>
    </location>
</feature>
<dbReference type="PROSITE" id="PS51178">
    <property type="entry name" value="PASTA"/>
    <property type="match status" value="3"/>
</dbReference>
<feature type="domain" description="PASTA" evidence="12">
    <location>
        <begin position="476"/>
        <end position="543"/>
    </location>
</feature>
<evidence type="ECO:0000256" key="6">
    <source>
        <dbReference type="ARBA" id="ARBA00022840"/>
    </source>
</evidence>
<feature type="compositionally biased region" description="Low complexity" evidence="9">
    <location>
        <begin position="349"/>
        <end position="363"/>
    </location>
</feature>
<keyword evidence="10" id="KW-0472">Membrane</keyword>
<dbReference type="SMART" id="SM00220">
    <property type="entry name" value="S_TKc"/>
    <property type="match status" value="1"/>
</dbReference>
<comment type="caution">
    <text evidence="13">The sequence shown here is derived from an EMBL/GenBank/DDBJ whole genome shotgun (WGS) entry which is preliminary data.</text>
</comment>
<dbReference type="InterPro" id="IPR008271">
    <property type="entry name" value="Ser/Thr_kinase_AS"/>
</dbReference>
<comment type="catalytic activity">
    <reaction evidence="8">
        <text>L-seryl-[protein] + ATP = O-phospho-L-seryl-[protein] + ADP + H(+)</text>
        <dbReference type="Rhea" id="RHEA:17989"/>
        <dbReference type="Rhea" id="RHEA-COMP:9863"/>
        <dbReference type="Rhea" id="RHEA-COMP:11604"/>
        <dbReference type="ChEBI" id="CHEBI:15378"/>
        <dbReference type="ChEBI" id="CHEBI:29999"/>
        <dbReference type="ChEBI" id="CHEBI:30616"/>
        <dbReference type="ChEBI" id="CHEBI:83421"/>
        <dbReference type="ChEBI" id="CHEBI:456216"/>
        <dbReference type="EC" id="2.7.11.1"/>
    </reaction>
</comment>
<dbReference type="SMART" id="SM00740">
    <property type="entry name" value="PASTA"/>
    <property type="match status" value="4"/>
</dbReference>
<dbReference type="CDD" id="cd06577">
    <property type="entry name" value="PASTA_pknB"/>
    <property type="match status" value="4"/>
</dbReference>
<dbReference type="GO" id="GO:0016301">
    <property type="term" value="F:kinase activity"/>
    <property type="evidence" value="ECO:0007669"/>
    <property type="project" value="UniProtKB-KW"/>
</dbReference>
<keyword evidence="14" id="KW-1185">Reference proteome</keyword>
<keyword evidence="10" id="KW-1133">Transmembrane helix</keyword>
<evidence type="ECO:0000256" key="2">
    <source>
        <dbReference type="ARBA" id="ARBA00022527"/>
    </source>
</evidence>
<keyword evidence="10" id="KW-0812">Transmembrane</keyword>
<comment type="catalytic activity">
    <reaction evidence="7">
        <text>L-threonyl-[protein] + ATP = O-phospho-L-threonyl-[protein] + ADP + H(+)</text>
        <dbReference type="Rhea" id="RHEA:46608"/>
        <dbReference type="Rhea" id="RHEA-COMP:11060"/>
        <dbReference type="Rhea" id="RHEA-COMP:11605"/>
        <dbReference type="ChEBI" id="CHEBI:15378"/>
        <dbReference type="ChEBI" id="CHEBI:30013"/>
        <dbReference type="ChEBI" id="CHEBI:30616"/>
        <dbReference type="ChEBI" id="CHEBI:61977"/>
        <dbReference type="ChEBI" id="CHEBI:456216"/>
        <dbReference type="EC" id="2.7.11.1"/>
    </reaction>
</comment>
<feature type="domain" description="PASTA" evidence="12">
    <location>
        <begin position="409"/>
        <end position="475"/>
    </location>
</feature>
<evidence type="ECO:0000259" key="12">
    <source>
        <dbReference type="PROSITE" id="PS51178"/>
    </source>
</evidence>
<evidence type="ECO:0000259" key="11">
    <source>
        <dbReference type="PROSITE" id="PS50011"/>
    </source>
</evidence>
<feature type="region of interest" description="Disordered" evidence="9">
    <location>
        <begin position="1"/>
        <end position="23"/>
    </location>
</feature>